<dbReference type="SUPFAM" id="SSF51338">
    <property type="entry name" value="Composite domain of metallo-dependent hydrolases"/>
    <property type="match status" value="1"/>
</dbReference>
<gene>
    <name evidence="7" type="ORF">I8U20_12675</name>
</gene>
<dbReference type="InterPro" id="IPR011059">
    <property type="entry name" value="Metal-dep_hydrolase_composite"/>
</dbReference>
<evidence type="ECO:0000313" key="7">
    <source>
        <dbReference type="EMBL" id="MBH8596156.1"/>
    </source>
</evidence>
<proteinExistence type="inferred from homology"/>
<dbReference type="Pfam" id="PF13382">
    <property type="entry name" value="Adenine_deam_C"/>
    <property type="match status" value="1"/>
</dbReference>
<evidence type="ECO:0000256" key="3">
    <source>
        <dbReference type="ARBA" id="ARBA00022801"/>
    </source>
</evidence>
<dbReference type="EC" id="3.5.4.2" evidence="2"/>
<dbReference type="PANTHER" id="PTHR11113">
    <property type="entry name" value="N-ACETYLGLUCOSAMINE-6-PHOSPHATE DEACETYLASE"/>
    <property type="match status" value="1"/>
</dbReference>
<keyword evidence="8" id="KW-1185">Reference proteome</keyword>
<dbReference type="EMBL" id="JAECVW010000010">
    <property type="protein sequence ID" value="MBH8596156.1"/>
    <property type="molecule type" value="Genomic_DNA"/>
</dbReference>
<keyword evidence="3" id="KW-0378">Hydrolase</keyword>
<dbReference type="GO" id="GO:0000034">
    <property type="term" value="F:adenine deaminase activity"/>
    <property type="evidence" value="ECO:0007669"/>
    <property type="project" value="UniProtKB-EC"/>
</dbReference>
<evidence type="ECO:0000256" key="1">
    <source>
        <dbReference type="ARBA" id="ARBA00006773"/>
    </source>
</evidence>
<comment type="similarity">
    <text evidence="1">Belongs to the metallo-dependent hydrolases superfamily. Adenine deaminase family.</text>
</comment>
<evidence type="ECO:0000256" key="2">
    <source>
        <dbReference type="ARBA" id="ARBA00012782"/>
    </source>
</evidence>
<dbReference type="SUPFAM" id="SSF51556">
    <property type="entry name" value="Metallo-dependent hydrolases"/>
    <property type="match status" value="1"/>
</dbReference>
<dbReference type="RefSeq" id="WP_181732828.1">
    <property type="nucleotide sequence ID" value="NZ_JACEIR010000012.1"/>
</dbReference>
<dbReference type="Proteomes" id="UP000633619">
    <property type="component" value="Unassembled WGS sequence"/>
</dbReference>
<dbReference type="InterPro" id="IPR006680">
    <property type="entry name" value="Amidohydro-rel"/>
</dbReference>
<evidence type="ECO:0000256" key="4">
    <source>
        <dbReference type="ARBA" id="ARBA00047720"/>
    </source>
</evidence>
<comment type="catalytic activity">
    <reaction evidence="4">
        <text>adenine + H2O + H(+) = hypoxanthine + NH4(+)</text>
        <dbReference type="Rhea" id="RHEA:23688"/>
        <dbReference type="ChEBI" id="CHEBI:15377"/>
        <dbReference type="ChEBI" id="CHEBI:15378"/>
        <dbReference type="ChEBI" id="CHEBI:16708"/>
        <dbReference type="ChEBI" id="CHEBI:17368"/>
        <dbReference type="ChEBI" id="CHEBI:28938"/>
        <dbReference type="EC" id="3.5.4.2"/>
    </reaction>
</comment>
<dbReference type="InterPro" id="IPR032466">
    <property type="entry name" value="Metal_Hydrolase"/>
</dbReference>
<reference evidence="7 8" key="1">
    <citation type="submission" date="2020-12" db="EMBL/GenBank/DDBJ databases">
        <title>WGS of Thermoactinomyces spp.</title>
        <authorList>
            <person name="Cheng K."/>
        </authorList>
    </citation>
    <scope>NUCLEOTIDE SEQUENCE [LARGE SCALE GENOMIC DNA]</scope>
    <source>
        <strain evidence="8">CICC 10671\DSM 43846</strain>
    </source>
</reference>
<accession>A0A8I1AE28</accession>
<dbReference type="InterPro" id="IPR026912">
    <property type="entry name" value="Adenine_deam_C"/>
</dbReference>
<sequence>MFIEISAAEQNRLIDVAMGRKAPSKLILGGTVLNVYTGQLERADIALSGKRVAYVGPMEQSGLKLDEEIPTLDATGQVLVPGYIEPHSHPSQIYHPLTLAEKAGSLGTTTLICDNVVFFAEKNLSQVIHMMDQLKKSPVKFFWWARLDPQATLPDERKELFDQKRVEEMIGYDQVVQTGELTDWASLLDGDEKMVSWITSAKNQGKKVESHAPGSSYQTLARLSAAGVTGDHESISCDEVFKRLRLGYMVSLRYSSIRPDLPDIMKELVRQENVPWHRLMMTSDGATPLCFKDGFVDYLIRLAIESGCPPVRAYQMATINPAVYYRMDEHLGGIAPGRIADINFLSSLNDPTPVKVMANGEVIAENGVFKEEKKLSRETVYAGMKWDMSSFEVKPEDLVIPDPGKKRFPVIQLINSVITKRSKEKVEVKDGKVYLPEDDERLFSFLIDRNGRWITHGLIRGFAVGIDGLATTNTGSRDILVLGRDPKAMAMAVNQVIRDQGGLVWIQDGKEKFYLPLPLLGIMVDLSLDDLIERLEPFVDELKQYGFSHLDPLFTMTFLSSTHLPYIRLTSEGIMQVKKKKVEYPSSRLLELV</sequence>
<evidence type="ECO:0000259" key="6">
    <source>
        <dbReference type="Pfam" id="PF13382"/>
    </source>
</evidence>
<feature type="domain" description="Amidohydrolase-related" evidence="5">
    <location>
        <begin position="78"/>
        <end position="362"/>
    </location>
</feature>
<evidence type="ECO:0000313" key="8">
    <source>
        <dbReference type="Proteomes" id="UP000633619"/>
    </source>
</evidence>
<protein>
    <recommendedName>
        <fullName evidence="2">adenine deaminase</fullName>
        <ecNumber evidence="2">3.5.4.2</ecNumber>
    </recommendedName>
</protein>
<feature type="domain" description="Adenine deaminase C-terminal" evidence="6">
    <location>
        <begin position="417"/>
        <end position="580"/>
    </location>
</feature>
<dbReference type="PANTHER" id="PTHR11113:SF6">
    <property type="entry name" value="ADENINE DEAMINASE YERA-RELATED"/>
    <property type="match status" value="1"/>
</dbReference>
<dbReference type="Gene3D" id="3.20.20.140">
    <property type="entry name" value="Metal-dependent hydrolases"/>
    <property type="match status" value="1"/>
</dbReference>
<evidence type="ECO:0000259" key="5">
    <source>
        <dbReference type="Pfam" id="PF01979"/>
    </source>
</evidence>
<name>A0A8I1AE28_THEIN</name>
<dbReference type="Gene3D" id="2.30.40.10">
    <property type="entry name" value="Urease, subunit C, domain 1"/>
    <property type="match status" value="1"/>
</dbReference>
<organism evidence="7 8">
    <name type="scientific">Thermoactinomyces intermedius</name>
    <dbReference type="NCBI Taxonomy" id="2024"/>
    <lineage>
        <taxon>Bacteria</taxon>
        <taxon>Bacillati</taxon>
        <taxon>Bacillota</taxon>
        <taxon>Bacilli</taxon>
        <taxon>Bacillales</taxon>
        <taxon>Thermoactinomycetaceae</taxon>
        <taxon>Thermoactinomyces</taxon>
    </lineage>
</organism>
<dbReference type="AlphaFoldDB" id="A0A8I1AE28"/>
<comment type="caution">
    <text evidence="7">The sequence shown here is derived from an EMBL/GenBank/DDBJ whole genome shotgun (WGS) entry which is preliminary data.</text>
</comment>
<dbReference type="Pfam" id="PF01979">
    <property type="entry name" value="Amidohydro_1"/>
    <property type="match status" value="1"/>
</dbReference>